<reference evidence="2" key="1">
    <citation type="journal article" date="2019" name="bioRxiv">
        <title>The Genome of the Zebra Mussel, Dreissena polymorpha: A Resource for Invasive Species Research.</title>
        <authorList>
            <person name="McCartney M.A."/>
            <person name="Auch B."/>
            <person name="Kono T."/>
            <person name="Mallez S."/>
            <person name="Zhang Y."/>
            <person name="Obille A."/>
            <person name="Becker A."/>
            <person name="Abrahante J.E."/>
            <person name="Garbe J."/>
            <person name="Badalamenti J.P."/>
            <person name="Herman A."/>
            <person name="Mangelson H."/>
            <person name="Liachko I."/>
            <person name="Sullivan S."/>
            <person name="Sone E.D."/>
            <person name="Koren S."/>
            <person name="Silverstein K.A.T."/>
            <person name="Beckman K.B."/>
            <person name="Gohl D.M."/>
        </authorList>
    </citation>
    <scope>NUCLEOTIDE SEQUENCE</scope>
    <source>
        <strain evidence="2">Duluth1</strain>
        <tissue evidence="2">Whole animal</tissue>
    </source>
</reference>
<evidence type="ECO:0000256" key="1">
    <source>
        <dbReference type="SAM" id="MobiDB-lite"/>
    </source>
</evidence>
<sequence>MTSKQSSFVITLLPSTGTSINDGLPGGRGDHPYVQRHRQRRPVSPYVMNVDCTNAVTAVSSTFTQPVLDKPPTYVSGIPGNSPDVSDDNVIATSLGKFTTSDPDTTCSVTLPVTTVYEIRKVASPTDPQKPEFEVWISNAVTQASIDFNDPPVSLTLTIKCTDRNVLNDITGTFNVNIVDSPPVFNALPATGTNIFDGLKHATETLHTFSVTDSDDAVNCSARVPENALFEVIAGVASKSSKIDIHINALILTKRKPQKDAWPSPNVSDSTVTQMLLGKFTTTDPDTACSVTSPSTTVYEIRNVTSPVNVSQPEFEVRISSTVTEAAIDFNDQAVLLTLTIRCTDGNPVNVITGTFNVNIVDEIWYKGRPRASLNYDVTPVHNIGIICDDGKVFSARYYYAVDLENNPPVFVNLPAVTLLPPCYLSDTAFAAGIQPLEQSTVTPQNTQYLVYAHNPGGFDFKSSGAVNAENTCGDSVSTVRETLIVNIISTAPLITNPWGSSDVDEDVSGTLTLKTLDFVTFDKSDATCSMTSADGGPFAVTGSLFIKNPVQVDSVVPDKPVGTA</sequence>
<organism evidence="2 3">
    <name type="scientific">Dreissena polymorpha</name>
    <name type="common">Zebra mussel</name>
    <name type="synonym">Mytilus polymorpha</name>
    <dbReference type="NCBI Taxonomy" id="45954"/>
    <lineage>
        <taxon>Eukaryota</taxon>
        <taxon>Metazoa</taxon>
        <taxon>Spiralia</taxon>
        <taxon>Lophotrochozoa</taxon>
        <taxon>Mollusca</taxon>
        <taxon>Bivalvia</taxon>
        <taxon>Autobranchia</taxon>
        <taxon>Heteroconchia</taxon>
        <taxon>Euheterodonta</taxon>
        <taxon>Imparidentia</taxon>
        <taxon>Neoheterodontei</taxon>
        <taxon>Myida</taxon>
        <taxon>Dreissenoidea</taxon>
        <taxon>Dreissenidae</taxon>
        <taxon>Dreissena</taxon>
    </lineage>
</organism>
<proteinExistence type="predicted"/>
<gene>
    <name evidence="2" type="ORF">DPMN_022058</name>
</gene>
<name>A0A9D4NJN3_DREPO</name>
<comment type="caution">
    <text evidence="2">The sequence shown here is derived from an EMBL/GenBank/DDBJ whole genome shotgun (WGS) entry which is preliminary data.</text>
</comment>
<keyword evidence="3" id="KW-1185">Reference proteome</keyword>
<dbReference type="Proteomes" id="UP000828390">
    <property type="component" value="Unassembled WGS sequence"/>
</dbReference>
<evidence type="ECO:0000313" key="3">
    <source>
        <dbReference type="Proteomes" id="UP000828390"/>
    </source>
</evidence>
<accession>A0A9D4NJN3</accession>
<evidence type="ECO:0000313" key="2">
    <source>
        <dbReference type="EMBL" id="KAH3897862.1"/>
    </source>
</evidence>
<dbReference type="EMBL" id="JAIWYP010000001">
    <property type="protein sequence ID" value="KAH3897862.1"/>
    <property type="molecule type" value="Genomic_DNA"/>
</dbReference>
<reference evidence="2" key="2">
    <citation type="submission" date="2020-11" db="EMBL/GenBank/DDBJ databases">
        <authorList>
            <person name="McCartney M.A."/>
            <person name="Auch B."/>
            <person name="Kono T."/>
            <person name="Mallez S."/>
            <person name="Becker A."/>
            <person name="Gohl D.M."/>
            <person name="Silverstein K.A.T."/>
            <person name="Koren S."/>
            <person name="Bechman K.B."/>
            <person name="Herman A."/>
            <person name="Abrahante J.E."/>
            <person name="Garbe J."/>
        </authorList>
    </citation>
    <scope>NUCLEOTIDE SEQUENCE</scope>
    <source>
        <strain evidence="2">Duluth1</strain>
        <tissue evidence="2">Whole animal</tissue>
    </source>
</reference>
<feature type="region of interest" description="Disordered" evidence="1">
    <location>
        <begin position="19"/>
        <end position="39"/>
    </location>
</feature>
<protein>
    <submittedName>
        <fullName evidence="2">Uncharacterized protein</fullName>
    </submittedName>
</protein>
<dbReference type="AlphaFoldDB" id="A0A9D4NJN3"/>